<comment type="caution">
    <text evidence="4">The sequence shown here is derived from an EMBL/GenBank/DDBJ whole genome shotgun (WGS) entry which is preliminary data.</text>
</comment>
<keyword evidence="5" id="KW-1185">Reference proteome</keyword>
<evidence type="ECO:0000259" key="3">
    <source>
        <dbReference type="Pfam" id="PF01266"/>
    </source>
</evidence>
<accession>A0A246K0C8</accession>
<reference evidence="4 5" key="1">
    <citation type="journal article" date="2010" name="Int. J. Syst. Evol. Microbiol.">
        <title>Sphingopyxis bauzanensis sp. nov., a psychrophilic bacterium isolated from soil.</title>
        <authorList>
            <person name="Zhang D.C."/>
            <person name="Liu H.C."/>
            <person name="Xin Y.H."/>
            <person name="Zhou Y.G."/>
            <person name="Schinner F."/>
            <person name="Margesin R."/>
        </authorList>
    </citation>
    <scope>NUCLEOTIDE SEQUENCE [LARGE SCALE GENOMIC DNA]</scope>
    <source>
        <strain evidence="4 5">DSM 22271</strain>
    </source>
</reference>
<dbReference type="OrthoDB" id="9805337at2"/>
<dbReference type="RefSeq" id="WP_088439584.1">
    <property type="nucleotide sequence ID" value="NZ_BMMC01000028.1"/>
</dbReference>
<dbReference type="InterPro" id="IPR036188">
    <property type="entry name" value="FAD/NAD-bd_sf"/>
</dbReference>
<evidence type="ECO:0000313" key="4">
    <source>
        <dbReference type="EMBL" id="OWQ98963.1"/>
    </source>
</evidence>
<feature type="domain" description="FAD dependent oxidoreductase" evidence="3">
    <location>
        <begin position="18"/>
        <end position="411"/>
    </location>
</feature>
<evidence type="ECO:0000256" key="1">
    <source>
        <dbReference type="ARBA" id="ARBA00009410"/>
    </source>
</evidence>
<dbReference type="AlphaFoldDB" id="A0A246K0C8"/>
<dbReference type="InterPro" id="IPR006076">
    <property type="entry name" value="FAD-dep_OxRdtase"/>
</dbReference>
<dbReference type="EMBL" id="NISK01000001">
    <property type="protein sequence ID" value="OWQ98963.1"/>
    <property type="molecule type" value="Genomic_DNA"/>
</dbReference>
<gene>
    <name evidence="4" type="ORF">CDQ92_01915</name>
</gene>
<dbReference type="Gene3D" id="3.30.9.10">
    <property type="entry name" value="D-Amino Acid Oxidase, subunit A, domain 2"/>
    <property type="match status" value="1"/>
</dbReference>
<name>A0A246K0C8_9SPHN</name>
<dbReference type="PANTHER" id="PTHR13847">
    <property type="entry name" value="SARCOSINE DEHYDROGENASE-RELATED"/>
    <property type="match status" value="1"/>
</dbReference>
<comment type="similarity">
    <text evidence="1">Belongs to the DadA oxidoreductase family.</text>
</comment>
<dbReference type="GO" id="GO:0005737">
    <property type="term" value="C:cytoplasm"/>
    <property type="evidence" value="ECO:0007669"/>
    <property type="project" value="TreeGrafter"/>
</dbReference>
<sequence>MHVEFRLDESLATTRREVIVIGAGVVGMATALTLVDRGHRVTVIDSATEPGRGTSFANGAQLSYAYTDALASPSTLAQFPGLLLSRNPAFRFSPRLDLDFMRWTLAFLRNGSADRFRRNTLEGLALAAQSRRALHALVHRHAIDFSHDTPGKIIIYRSTKGFSAAQTLVADKMAAGAEQTILDADRAVAIEPALESIRSSIVGAIHTAGEEVGDPHRFCTGAQAALARGGGFASLYDTVIDRIDACGRRPAVLIAGGQRIEADQVVLCAGMASVGLAQGVGVRLPVMPMKGYSITARLGEEAPRVSITDSANRVVFARLGDKMRIAGLADLGRRDTAIEPSRLAALVSSARAALPGAADYDRIDSNWTGLRPMTPDSLPITRPIAPGVIANTGHGALGWTYAAGSAERVAAIIETGS</sequence>
<protein>
    <submittedName>
        <fullName evidence="4">Amino acid dehydrogenase</fullName>
    </submittedName>
</protein>
<dbReference type="GO" id="GO:0055130">
    <property type="term" value="P:D-alanine catabolic process"/>
    <property type="evidence" value="ECO:0007669"/>
    <property type="project" value="TreeGrafter"/>
</dbReference>
<evidence type="ECO:0000256" key="2">
    <source>
        <dbReference type="ARBA" id="ARBA00023002"/>
    </source>
</evidence>
<proteinExistence type="inferred from homology"/>
<dbReference type="Pfam" id="PF01266">
    <property type="entry name" value="DAO"/>
    <property type="match status" value="1"/>
</dbReference>
<dbReference type="GO" id="GO:0005886">
    <property type="term" value="C:plasma membrane"/>
    <property type="evidence" value="ECO:0007669"/>
    <property type="project" value="TreeGrafter"/>
</dbReference>
<keyword evidence="2" id="KW-0560">Oxidoreductase</keyword>
<dbReference type="Proteomes" id="UP000197361">
    <property type="component" value="Unassembled WGS sequence"/>
</dbReference>
<organism evidence="4 5">
    <name type="scientific">Sphingopyxis bauzanensis</name>
    <dbReference type="NCBI Taxonomy" id="651663"/>
    <lineage>
        <taxon>Bacteria</taxon>
        <taxon>Pseudomonadati</taxon>
        <taxon>Pseudomonadota</taxon>
        <taxon>Alphaproteobacteria</taxon>
        <taxon>Sphingomonadales</taxon>
        <taxon>Sphingomonadaceae</taxon>
        <taxon>Sphingopyxis</taxon>
    </lineage>
</organism>
<dbReference type="PANTHER" id="PTHR13847:SF280">
    <property type="entry name" value="D-AMINO ACID DEHYDROGENASE"/>
    <property type="match status" value="1"/>
</dbReference>
<dbReference type="SUPFAM" id="SSF54373">
    <property type="entry name" value="FAD-linked reductases, C-terminal domain"/>
    <property type="match status" value="1"/>
</dbReference>
<dbReference type="Gene3D" id="3.50.50.60">
    <property type="entry name" value="FAD/NAD(P)-binding domain"/>
    <property type="match status" value="2"/>
</dbReference>
<evidence type="ECO:0000313" key="5">
    <source>
        <dbReference type="Proteomes" id="UP000197361"/>
    </source>
</evidence>
<dbReference type="SUPFAM" id="SSF51971">
    <property type="entry name" value="Nucleotide-binding domain"/>
    <property type="match status" value="1"/>
</dbReference>
<dbReference type="GO" id="GO:0008718">
    <property type="term" value="F:D-amino-acid dehydrogenase activity"/>
    <property type="evidence" value="ECO:0007669"/>
    <property type="project" value="TreeGrafter"/>
</dbReference>